<name>A0ABT0IJV7_9ACTN</name>
<dbReference type="RefSeq" id="WP_248637444.1">
    <property type="nucleotide sequence ID" value="NZ_JALPTH010000047.1"/>
</dbReference>
<proteinExistence type="predicted"/>
<accession>A0ABT0IJV7</accession>
<gene>
    <name evidence="1" type="ORF">M1O15_30320</name>
</gene>
<keyword evidence="2" id="KW-1185">Reference proteome</keyword>
<protein>
    <submittedName>
        <fullName evidence="1">Uncharacterized protein</fullName>
    </submittedName>
</protein>
<evidence type="ECO:0000313" key="1">
    <source>
        <dbReference type="EMBL" id="MCK8681620.1"/>
    </source>
</evidence>
<dbReference type="Proteomes" id="UP001522868">
    <property type="component" value="Unassembled WGS sequence"/>
</dbReference>
<sequence>MHWMARTRARLCHLTRPPTAPRHPPAPPPDLCLSSPAAGAHWHCVERHRVSWDCADTLWHPCDVLLERRTEHGWTSAARLATRVDPRALGASVLVPELPAGAYRVRVTSPELATAVCSAPVVISRS</sequence>
<dbReference type="EMBL" id="JALPTH010000047">
    <property type="protein sequence ID" value="MCK8681620.1"/>
    <property type="molecule type" value="Genomic_DNA"/>
</dbReference>
<evidence type="ECO:0000313" key="2">
    <source>
        <dbReference type="Proteomes" id="UP001522868"/>
    </source>
</evidence>
<comment type="caution">
    <text evidence="1">The sequence shown here is derived from an EMBL/GenBank/DDBJ whole genome shotgun (WGS) entry which is preliminary data.</text>
</comment>
<organism evidence="1 2">
    <name type="scientific">Streptomyces lichenis</name>
    <dbReference type="NCBI Taxonomy" id="2306967"/>
    <lineage>
        <taxon>Bacteria</taxon>
        <taxon>Bacillati</taxon>
        <taxon>Actinomycetota</taxon>
        <taxon>Actinomycetes</taxon>
        <taxon>Kitasatosporales</taxon>
        <taxon>Streptomycetaceae</taxon>
        <taxon>Streptomyces</taxon>
    </lineage>
</organism>
<reference evidence="1 2" key="1">
    <citation type="submission" date="2022-04" db="EMBL/GenBank/DDBJ databases">
        <title>Streptomyces sp. nov. LCR6-01 isolated from Lichen of Dirinaria sp.</title>
        <authorList>
            <person name="Kanchanasin P."/>
            <person name="Tanasupawat S."/>
            <person name="Phongsopitanun W."/>
        </authorList>
    </citation>
    <scope>NUCLEOTIDE SEQUENCE [LARGE SCALE GENOMIC DNA]</scope>
    <source>
        <strain evidence="1 2">LCR6-01</strain>
    </source>
</reference>